<dbReference type="Proteomes" id="UP000193067">
    <property type="component" value="Unassembled WGS sequence"/>
</dbReference>
<dbReference type="PANTHER" id="PTHR10900:SF122">
    <property type="entry name" value="FAS1 DOMAIN-CONTAINING PROTEIN"/>
    <property type="match status" value="1"/>
</dbReference>
<gene>
    <name evidence="4" type="ORF">PYCCODRAFT_1477418</name>
</gene>
<name>A0A1Y2INT3_TRAC3</name>
<dbReference type="OrthoDB" id="7700931at2759"/>
<dbReference type="InterPro" id="IPR000782">
    <property type="entry name" value="FAS1_domain"/>
</dbReference>
<evidence type="ECO:0000256" key="1">
    <source>
        <dbReference type="SAM" id="MobiDB-lite"/>
    </source>
</evidence>
<evidence type="ECO:0000256" key="2">
    <source>
        <dbReference type="SAM" id="SignalP"/>
    </source>
</evidence>
<feature type="compositionally biased region" description="Pro residues" evidence="1">
    <location>
        <begin position="626"/>
        <end position="638"/>
    </location>
</feature>
<organism evidence="4 5">
    <name type="scientific">Trametes coccinea (strain BRFM310)</name>
    <name type="common">Pycnoporus coccineus</name>
    <dbReference type="NCBI Taxonomy" id="1353009"/>
    <lineage>
        <taxon>Eukaryota</taxon>
        <taxon>Fungi</taxon>
        <taxon>Dikarya</taxon>
        <taxon>Basidiomycota</taxon>
        <taxon>Agaricomycotina</taxon>
        <taxon>Agaricomycetes</taxon>
        <taxon>Polyporales</taxon>
        <taxon>Polyporaceae</taxon>
        <taxon>Trametes</taxon>
    </lineage>
</organism>
<feature type="compositionally biased region" description="Pro residues" evidence="1">
    <location>
        <begin position="645"/>
        <end position="656"/>
    </location>
</feature>
<feature type="domain" description="FAS1" evidence="3">
    <location>
        <begin position="134"/>
        <end position="320"/>
    </location>
</feature>
<feature type="region of interest" description="Disordered" evidence="1">
    <location>
        <begin position="466"/>
        <end position="522"/>
    </location>
</feature>
<dbReference type="GO" id="GO:0000329">
    <property type="term" value="C:fungal-type vacuole membrane"/>
    <property type="evidence" value="ECO:0007669"/>
    <property type="project" value="TreeGrafter"/>
</dbReference>
<dbReference type="SMART" id="SM00554">
    <property type="entry name" value="FAS1"/>
    <property type="match status" value="2"/>
</dbReference>
<feature type="compositionally biased region" description="Pro residues" evidence="1">
    <location>
        <begin position="727"/>
        <end position="737"/>
    </location>
</feature>
<evidence type="ECO:0000313" key="4">
    <source>
        <dbReference type="EMBL" id="OSD02770.1"/>
    </source>
</evidence>
<keyword evidence="5" id="KW-1185">Reference proteome</keyword>
<feature type="compositionally biased region" description="Pro residues" evidence="1">
    <location>
        <begin position="668"/>
        <end position="680"/>
    </location>
</feature>
<reference evidence="4 5" key="1">
    <citation type="journal article" date="2015" name="Biotechnol. Biofuels">
        <title>Enhanced degradation of softwood versus hardwood by the white-rot fungus Pycnoporus coccineus.</title>
        <authorList>
            <person name="Couturier M."/>
            <person name="Navarro D."/>
            <person name="Chevret D."/>
            <person name="Henrissat B."/>
            <person name="Piumi F."/>
            <person name="Ruiz-Duenas F.J."/>
            <person name="Martinez A.T."/>
            <person name="Grigoriev I.V."/>
            <person name="Riley R."/>
            <person name="Lipzen A."/>
            <person name="Berrin J.G."/>
            <person name="Master E.R."/>
            <person name="Rosso M.N."/>
        </authorList>
    </citation>
    <scope>NUCLEOTIDE SEQUENCE [LARGE SCALE GENOMIC DNA]</scope>
    <source>
        <strain evidence="4 5">BRFM310</strain>
    </source>
</reference>
<feature type="domain" description="FAS1" evidence="3">
    <location>
        <begin position="333"/>
        <end position="414"/>
    </location>
</feature>
<feature type="compositionally biased region" description="Pro residues" evidence="1">
    <location>
        <begin position="602"/>
        <end position="614"/>
    </location>
</feature>
<feature type="signal peptide" evidence="2">
    <location>
        <begin position="1"/>
        <end position="24"/>
    </location>
</feature>
<evidence type="ECO:0000259" key="3">
    <source>
        <dbReference type="PROSITE" id="PS50213"/>
    </source>
</evidence>
<sequence>MLLSHAVLAVVYGGLLAAARPGQGHGHAQADWTHRYEGFEAGADGQEYARENGNVAREGGSWQWVPDAPQMVMGAQIPYAGEPHLPRPHPPPPHDGPVEPPHAPPYPPGPEPPETGPAPPPHNPHPGPPPDGEKLTIYQFLESNPMFTRLFKLVNYTEEITNLLNDTSAELTFFALPDWAFPHRPHHPHPKKGADTCGESGDVDDVVGILSTAEGIVDLGTDKSDKDKKEIIKAILKAVFKYETLRVAYNSSQLASNVTYPTALTLRDGSLDGEPLRVRIGTHPKPFPDFQGVNVNVISHIVHPNIKTANGYVHVVNKPVTPPPSIFQLGFLFPEAFSTLTSALQRVELTDAVDWHDVRNSDGKHTVEGSPAVTFFAPTNRAFERLPTRLRHFLFSPFGEKALKKLLQFHIVPELVLHADYIHGVSDSDTTRRAWGDEDAFGIYDHLAHNEDASLLGESAKKCKGQRGAKRVTKLGAEPPRAYGAQPQPWASDAPYEPQGNGYEHPHPIPPQSPYHGPWHMPPPPPPPFREHSGYANQGYGSFYPPSPHHHPEWPHHPGYTEYGPHFPPPPPHHAPFEHGPHHGPLPPPPPPFHPPYEHGPEMPPHFPPPPPHHGPYEHDHHYHGPLPPPPPPPPFHPPFEHGPHVPPHFPPPPHHGPYEYDYHHHGPLPPPPPPPPFHPPFEHGPQDPPHFPPPPPPPFHHAPYEHEHGPHPPPPPFHPPFEHGPQFPPHFPPHHPPFSQGPITPPHCPSQAEQPHALPRPKVVYTRNTTHPTLLANHSVNVFVVQYEVPFWPPGKHAPIYNTGTFAQTSFVKVSDIPTRNGVLHIVDQLLNPRKTLPPPPGSPEASEQPVSDAGPRDDWEDWEDWLPQWANED</sequence>
<dbReference type="SUPFAM" id="SSF82153">
    <property type="entry name" value="FAS1 domain"/>
    <property type="match status" value="2"/>
</dbReference>
<feature type="region of interest" description="Disordered" evidence="1">
    <location>
        <begin position="565"/>
        <end position="756"/>
    </location>
</feature>
<feature type="compositionally biased region" description="Pro residues" evidence="1">
    <location>
        <begin position="584"/>
        <end position="595"/>
    </location>
</feature>
<dbReference type="PROSITE" id="PS50213">
    <property type="entry name" value="FAS1"/>
    <property type="match status" value="2"/>
</dbReference>
<feature type="compositionally biased region" description="Pro residues" evidence="1">
    <location>
        <begin position="687"/>
        <end position="701"/>
    </location>
</feature>
<feature type="region of interest" description="Disordered" evidence="1">
    <location>
        <begin position="833"/>
        <end position="875"/>
    </location>
</feature>
<protein>
    <recommendedName>
        <fullName evidence="3">FAS1 domain-containing protein</fullName>
    </recommendedName>
</protein>
<evidence type="ECO:0000313" key="5">
    <source>
        <dbReference type="Proteomes" id="UP000193067"/>
    </source>
</evidence>
<dbReference type="STRING" id="1353009.A0A1Y2INT3"/>
<dbReference type="Gene3D" id="2.30.180.10">
    <property type="entry name" value="FAS1 domain"/>
    <property type="match status" value="2"/>
</dbReference>
<accession>A0A1Y2INT3</accession>
<dbReference type="EMBL" id="KZ084103">
    <property type="protein sequence ID" value="OSD02770.1"/>
    <property type="molecule type" value="Genomic_DNA"/>
</dbReference>
<feature type="chain" id="PRO_5012960298" description="FAS1 domain-containing protein" evidence="2">
    <location>
        <begin position="25"/>
        <end position="875"/>
    </location>
</feature>
<proteinExistence type="predicted"/>
<dbReference type="GO" id="GO:0016236">
    <property type="term" value="P:macroautophagy"/>
    <property type="evidence" value="ECO:0007669"/>
    <property type="project" value="TreeGrafter"/>
</dbReference>
<dbReference type="InterPro" id="IPR050904">
    <property type="entry name" value="Adhesion/Biosynth-related"/>
</dbReference>
<dbReference type="PANTHER" id="PTHR10900">
    <property type="entry name" value="PERIOSTIN-RELATED"/>
    <property type="match status" value="1"/>
</dbReference>
<feature type="compositionally biased region" description="Pro residues" evidence="1">
    <location>
        <begin position="88"/>
        <end position="130"/>
    </location>
</feature>
<feature type="region of interest" description="Disordered" evidence="1">
    <location>
        <begin position="79"/>
        <end position="135"/>
    </location>
</feature>
<dbReference type="Pfam" id="PF02469">
    <property type="entry name" value="Fasciclin"/>
    <property type="match status" value="1"/>
</dbReference>
<dbReference type="InterPro" id="IPR036378">
    <property type="entry name" value="FAS1_dom_sf"/>
</dbReference>
<keyword evidence="2" id="KW-0732">Signal</keyword>
<dbReference type="AlphaFoldDB" id="A0A1Y2INT3"/>
<dbReference type="GO" id="GO:0005615">
    <property type="term" value="C:extracellular space"/>
    <property type="evidence" value="ECO:0007669"/>
    <property type="project" value="TreeGrafter"/>
</dbReference>